<accession>A0ABW4T427</accession>
<evidence type="ECO:0000313" key="1">
    <source>
        <dbReference type="EMBL" id="MFD1936680.1"/>
    </source>
</evidence>
<proteinExistence type="predicted"/>
<evidence type="ECO:0008006" key="3">
    <source>
        <dbReference type="Google" id="ProtNLM"/>
    </source>
</evidence>
<protein>
    <recommendedName>
        <fullName evidence="3">GntR family transcriptional regulator</fullName>
    </recommendedName>
</protein>
<evidence type="ECO:0000313" key="2">
    <source>
        <dbReference type="Proteomes" id="UP001597368"/>
    </source>
</evidence>
<organism evidence="1 2">
    <name type="scientific">Nonomuraea mangrovi</name>
    <dbReference type="NCBI Taxonomy" id="2316207"/>
    <lineage>
        <taxon>Bacteria</taxon>
        <taxon>Bacillati</taxon>
        <taxon>Actinomycetota</taxon>
        <taxon>Actinomycetes</taxon>
        <taxon>Streptosporangiales</taxon>
        <taxon>Streptosporangiaceae</taxon>
        <taxon>Nonomuraea</taxon>
    </lineage>
</organism>
<name>A0ABW4T427_9ACTN</name>
<dbReference type="EMBL" id="JBHUFV010000051">
    <property type="protein sequence ID" value="MFD1936680.1"/>
    <property type="molecule type" value="Genomic_DNA"/>
</dbReference>
<sequence length="64" mass="7156">MSRRRLVRPGPLEYRRALSEVRSLVADEVLSIPQGEPFPHERFTEAISFACGVSEPSASRAMDP</sequence>
<keyword evidence="2" id="KW-1185">Reference proteome</keyword>
<dbReference type="RefSeq" id="WP_379577182.1">
    <property type="nucleotide sequence ID" value="NZ_JBHUFV010000051.1"/>
</dbReference>
<dbReference type="Proteomes" id="UP001597368">
    <property type="component" value="Unassembled WGS sequence"/>
</dbReference>
<comment type="caution">
    <text evidence="1">The sequence shown here is derived from an EMBL/GenBank/DDBJ whole genome shotgun (WGS) entry which is preliminary data.</text>
</comment>
<reference evidence="2" key="1">
    <citation type="journal article" date="2019" name="Int. J. Syst. Evol. Microbiol.">
        <title>The Global Catalogue of Microorganisms (GCM) 10K type strain sequencing project: providing services to taxonomists for standard genome sequencing and annotation.</title>
        <authorList>
            <consortium name="The Broad Institute Genomics Platform"/>
            <consortium name="The Broad Institute Genome Sequencing Center for Infectious Disease"/>
            <person name="Wu L."/>
            <person name="Ma J."/>
        </authorList>
    </citation>
    <scope>NUCLEOTIDE SEQUENCE [LARGE SCALE GENOMIC DNA]</scope>
    <source>
        <strain evidence="2">ICMP 6774ER</strain>
    </source>
</reference>
<gene>
    <name evidence="1" type="ORF">ACFSKW_34940</name>
</gene>